<dbReference type="RefSeq" id="WP_138165460.1">
    <property type="nucleotide sequence ID" value="NZ_VAUA01000016.1"/>
</dbReference>
<evidence type="ECO:0000256" key="1">
    <source>
        <dbReference type="SAM" id="Phobius"/>
    </source>
</evidence>
<protein>
    <recommendedName>
        <fullName evidence="4">Yop protein translocation protein D periplasmic domain-containing protein</fullName>
    </recommendedName>
</protein>
<evidence type="ECO:0008006" key="4">
    <source>
        <dbReference type="Google" id="ProtNLM"/>
    </source>
</evidence>
<keyword evidence="1" id="KW-0472">Membrane</keyword>
<comment type="caution">
    <text evidence="2">The sequence shown here is derived from an EMBL/GenBank/DDBJ whole genome shotgun (WGS) entry which is preliminary data.</text>
</comment>
<keyword evidence="1" id="KW-0812">Transmembrane</keyword>
<gene>
    <name evidence="2" type="ORF">FEE96_22950</name>
</gene>
<reference evidence="2 3" key="1">
    <citation type="submission" date="2019-05" db="EMBL/GenBank/DDBJ databases">
        <title>Draft genome sequence of Pelagicola sp. DSW4-44.</title>
        <authorList>
            <person name="Oh J."/>
        </authorList>
    </citation>
    <scope>NUCLEOTIDE SEQUENCE [LARGE SCALE GENOMIC DNA]</scope>
    <source>
        <strain evidence="2 3">DSW4-44</strain>
    </source>
</reference>
<evidence type="ECO:0000313" key="3">
    <source>
        <dbReference type="Proteomes" id="UP000305041"/>
    </source>
</evidence>
<name>A0ABY2UNX8_9RHOB</name>
<dbReference type="EMBL" id="VAUA01000016">
    <property type="protein sequence ID" value="TLP55335.1"/>
    <property type="molecule type" value="Genomic_DNA"/>
</dbReference>
<accession>A0ABY2UNX8</accession>
<organism evidence="2 3">
    <name type="scientific">Parasedimentitalea maritima</name>
    <dbReference type="NCBI Taxonomy" id="2578117"/>
    <lineage>
        <taxon>Bacteria</taxon>
        <taxon>Pseudomonadati</taxon>
        <taxon>Pseudomonadota</taxon>
        <taxon>Alphaproteobacteria</taxon>
        <taxon>Rhodobacterales</taxon>
        <taxon>Paracoccaceae</taxon>
        <taxon>Parasedimentitalea</taxon>
    </lineage>
</organism>
<keyword evidence="1" id="KW-1133">Transmembrane helix</keyword>
<proteinExistence type="predicted"/>
<evidence type="ECO:0000313" key="2">
    <source>
        <dbReference type="EMBL" id="TLP55335.1"/>
    </source>
</evidence>
<dbReference type="Proteomes" id="UP000305041">
    <property type="component" value="Unassembled WGS sequence"/>
</dbReference>
<feature type="transmembrane region" description="Helical" evidence="1">
    <location>
        <begin position="138"/>
        <end position="161"/>
    </location>
</feature>
<sequence>MLDGLKMLAVYAQERLGRIRTSLSVQPPPQITISVVSGLQAGSEVELTKQAFRIGDSVTDELFLLPKDGEKGSVDVSFGQVANVTLVSASTDRKDVYLDDLLVTSEAATKRLPCKLKIDGDVLCVSRSSEFSETDTEASVPVVLMASLLMVMTLIVGWMYLVPTERFSTSQFVQGDASSDGGFQDASAIVEAVLAKAGLSERVEVTSRADSVVEISGTISRNDLGEWQTARSEIEIVLADFPVIYNVRSVPVLTNFPAISLVTQAPQKFVILLDGQKVEMGDTIVENWKLSDIREKSLILQNVDELIEVSFGNKSNADQ</sequence>
<keyword evidence="3" id="KW-1185">Reference proteome</keyword>